<keyword evidence="1" id="KW-1133">Transmembrane helix</keyword>
<evidence type="ECO:0000256" key="1">
    <source>
        <dbReference type="SAM" id="Phobius"/>
    </source>
</evidence>
<name>A0ABR4KYU5_9EURO</name>
<feature type="transmembrane region" description="Helical" evidence="1">
    <location>
        <begin position="81"/>
        <end position="99"/>
    </location>
</feature>
<keyword evidence="3" id="KW-1185">Reference proteome</keyword>
<sequence>MQSDLASPAGVGNATAAQDLYGLGVRLGFYLQALAMILYLYGNEGSHGQGLKVASGSITVSILASWYSFAARQEFSPSEAIIVLLTPMTLLITAKHTLLNPRTIMGELIGLILLILTDLATCCALLWFFATLVHTLPRLGTPNVVFFFARVSLTGWFRYVALVYCIVDAVTSLRVIHRIIRLMMMTWVCYAEGRSEFREDEMQTVIKIVKWDNDENQLYFRILLWLTWVLTIVAVETTLVWNNLTPLNDLRSPGQSIPFVTGIIMLVDSLSTVARRLAPWWRRVFAVLVFLAPLVNLPTRALDIWGRFAQIWSQRRRTSRNANLANESR</sequence>
<dbReference type="GeneID" id="98159750"/>
<keyword evidence="1" id="KW-0472">Membrane</keyword>
<feature type="transmembrane region" description="Helical" evidence="1">
    <location>
        <begin position="111"/>
        <end position="136"/>
    </location>
</feature>
<accession>A0ABR4KYU5</accession>
<evidence type="ECO:0000313" key="3">
    <source>
        <dbReference type="Proteomes" id="UP001610444"/>
    </source>
</evidence>
<gene>
    <name evidence="2" type="ORF">BJX68DRAFT_263031</name>
</gene>
<proteinExistence type="predicted"/>
<feature type="transmembrane region" description="Helical" evidence="1">
    <location>
        <begin position="218"/>
        <end position="235"/>
    </location>
</feature>
<feature type="transmembrane region" description="Helical" evidence="1">
    <location>
        <begin position="255"/>
        <end position="273"/>
    </location>
</feature>
<reference evidence="2 3" key="1">
    <citation type="submission" date="2024-07" db="EMBL/GenBank/DDBJ databases">
        <title>Section-level genome sequencing and comparative genomics of Aspergillus sections Usti and Cavernicolus.</title>
        <authorList>
            <consortium name="Lawrence Berkeley National Laboratory"/>
            <person name="Nybo J.L."/>
            <person name="Vesth T.C."/>
            <person name="Theobald S."/>
            <person name="Frisvad J.C."/>
            <person name="Larsen T.O."/>
            <person name="Kjaerboelling I."/>
            <person name="Rothschild-Mancinelli K."/>
            <person name="Lyhne E.K."/>
            <person name="Kogle M.E."/>
            <person name="Barry K."/>
            <person name="Clum A."/>
            <person name="Na H."/>
            <person name="Ledsgaard L."/>
            <person name="Lin J."/>
            <person name="Lipzen A."/>
            <person name="Kuo A."/>
            <person name="Riley R."/>
            <person name="Mondo S."/>
            <person name="LaButti K."/>
            <person name="Haridas S."/>
            <person name="Pangalinan J."/>
            <person name="Salamov A.A."/>
            <person name="Simmons B.A."/>
            <person name="Magnuson J.K."/>
            <person name="Chen J."/>
            <person name="Drula E."/>
            <person name="Henrissat B."/>
            <person name="Wiebenga A."/>
            <person name="Lubbers R.J."/>
            <person name="Gomes A.C."/>
            <person name="Macurrencykelacurrency M.R."/>
            <person name="Stajich J."/>
            <person name="Grigoriev I.V."/>
            <person name="Mortensen U.H."/>
            <person name="De vries R.P."/>
            <person name="Baker S.E."/>
            <person name="Andersen M.R."/>
        </authorList>
    </citation>
    <scope>NUCLEOTIDE SEQUENCE [LARGE SCALE GENOMIC DNA]</scope>
    <source>
        <strain evidence="2 3">CBS 756.74</strain>
    </source>
</reference>
<comment type="caution">
    <text evidence="2">The sequence shown here is derived from an EMBL/GenBank/DDBJ whole genome shotgun (WGS) entry which is preliminary data.</text>
</comment>
<protein>
    <submittedName>
        <fullName evidence="2">Uncharacterized protein</fullName>
    </submittedName>
</protein>
<keyword evidence="1" id="KW-0812">Transmembrane</keyword>
<dbReference type="Proteomes" id="UP001610444">
    <property type="component" value="Unassembled WGS sequence"/>
</dbReference>
<feature type="transmembrane region" description="Helical" evidence="1">
    <location>
        <begin position="156"/>
        <end position="176"/>
    </location>
</feature>
<feature type="transmembrane region" description="Helical" evidence="1">
    <location>
        <begin position="20"/>
        <end position="41"/>
    </location>
</feature>
<organism evidence="2 3">
    <name type="scientific">Aspergillus pseudodeflectus</name>
    <dbReference type="NCBI Taxonomy" id="176178"/>
    <lineage>
        <taxon>Eukaryota</taxon>
        <taxon>Fungi</taxon>
        <taxon>Dikarya</taxon>
        <taxon>Ascomycota</taxon>
        <taxon>Pezizomycotina</taxon>
        <taxon>Eurotiomycetes</taxon>
        <taxon>Eurotiomycetidae</taxon>
        <taxon>Eurotiales</taxon>
        <taxon>Aspergillaceae</taxon>
        <taxon>Aspergillus</taxon>
        <taxon>Aspergillus subgen. Nidulantes</taxon>
    </lineage>
</organism>
<evidence type="ECO:0000313" key="2">
    <source>
        <dbReference type="EMBL" id="KAL2857465.1"/>
    </source>
</evidence>
<dbReference type="EMBL" id="JBFXLR010000006">
    <property type="protein sequence ID" value="KAL2857465.1"/>
    <property type="molecule type" value="Genomic_DNA"/>
</dbReference>
<dbReference type="RefSeq" id="XP_070902996.1">
    <property type="nucleotide sequence ID" value="XM_071044586.1"/>
</dbReference>
<feature type="transmembrane region" description="Helical" evidence="1">
    <location>
        <begin position="53"/>
        <end position="69"/>
    </location>
</feature>